<name>A0ABT1Y5H4_9FIRM</name>
<organism evidence="1 2">
    <name type="scientific">Dehalobacterium formicoaceticum</name>
    <dbReference type="NCBI Taxonomy" id="51515"/>
    <lineage>
        <taxon>Bacteria</taxon>
        <taxon>Bacillati</taxon>
        <taxon>Bacillota</taxon>
        <taxon>Clostridia</taxon>
        <taxon>Eubacteriales</taxon>
        <taxon>Peptococcaceae</taxon>
        <taxon>Dehalobacterium</taxon>
    </lineage>
</organism>
<protein>
    <recommendedName>
        <fullName evidence="3">Secreted protein</fullName>
    </recommendedName>
</protein>
<comment type="caution">
    <text evidence="1">The sequence shown here is derived from an EMBL/GenBank/DDBJ whole genome shotgun (WGS) entry which is preliminary data.</text>
</comment>
<reference evidence="1 2" key="1">
    <citation type="submission" date="2022-08" db="EMBL/GenBank/DDBJ databases">
        <title>Proteogenomics of the novel Dehalobacterium formicoaceticum strain EZ94 highlights a key role of methyltransferases during anaerobic dichloromethane degradation.</title>
        <authorList>
            <person name="Wasmund K."/>
        </authorList>
    </citation>
    <scope>NUCLEOTIDE SEQUENCE [LARGE SCALE GENOMIC DNA]</scope>
    <source>
        <strain evidence="1 2">EZ94</strain>
    </source>
</reference>
<proteinExistence type="predicted"/>
<accession>A0ABT1Y5H4</accession>
<keyword evidence="2" id="KW-1185">Reference proteome</keyword>
<dbReference type="EMBL" id="JANPWE010000005">
    <property type="protein sequence ID" value="MCR6546134.1"/>
    <property type="molecule type" value="Genomic_DNA"/>
</dbReference>
<dbReference type="RefSeq" id="WP_257913579.1">
    <property type="nucleotide sequence ID" value="NZ_JANPWE010000005.1"/>
</dbReference>
<evidence type="ECO:0000313" key="2">
    <source>
        <dbReference type="Proteomes" id="UP001524944"/>
    </source>
</evidence>
<gene>
    <name evidence="1" type="ORF">NVS47_11510</name>
</gene>
<dbReference type="Proteomes" id="UP001524944">
    <property type="component" value="Unassembled WGS sequence"/>
</dbReference>
<evidence type="ECO:0000313" key="1">
    <source>
        <dbReference type="EMBL" id="MCR6546134.1"/>
    </source>
</evidence>
<sequence>MLTAPFITLLYAFIVCRASTFGKCAALLSLRFLHVLDRGLNFPQEHFRYVAGGRAQAGNGIQRIEANNALEIL</sequence>
<evidence type="ECO:0008006" key="3">
    <source>
        <dbReference type="Google" id="ProtNLM"/>
    </source>
</evidence>